<dbReference type="PANTHER" id="PTHR34455:SF1">
    <property type="entry name" value="OS07G0673550 PROTEIN"/>
    <property type="match status" value="1"/>
</dbReference>
<reference evidence="7 9" key="1">
    <citation type="journal article" date="2008" name="Science">
        <title>The Physcomitrella genome reveals evolutionary insights into the conquest of land by plants.</title>
        <authorList>
            <person name="Rensing S."/>
            <person name="Lang D."/>
            <person name="Zimmer A."/>
            <person name="Terry A."/>
            <person name="Salamov A."/>
            <person name="Shapiro H."/>
            <person name="Nishiyama T."/>
            <person name="Perroud P.-F."/>
            <person name="Lindquist E."/>
            <person name="Kamisugi Y."/>
            <person name="Tanahashi T."/>
            <person name="Sakakibara K."/>
            <person name="Fujita T."/>
            <person name="Oishi K."/>
            <person name="Shin-I T."/>
            <person name="Kuroki Y."/>
            <person name="Toyoda A."/>
            <person name="Suzuki Y."/>
            <person name="Hashimoto A."/>
            <person name="Yamaguchi K."/>
            <person name="Sugano A."/>
            <person name="Kohara Y."/>
            <person name="Fujiyama A."/>
            <person name="Anterola A."/>
            <person name="Aoki S."/>
            <person name="Ashton N."/>
            <person name="Barbazuk W.B."/>
            <person name="Barker E."/>
            <person name="Bennetzen J."/>
            <person name="Bezanilla M."/>
            <person name="Blankenship R."/>
            <person name="Cho S.H."/>
            <person name="Dutcher S."/>
            <person name="Estelle M."/>
            <person name="Fawcett J.A."/>
            <person name="Gundlach H."/>
            <person name="Hanada K."/>
            <person name="Heyl A."/>
            <person name="Hicks K.A."/>
            <person name="Hugh J."/>
            <person name="Lohr M."/>
            <person name="Mayer K."/>
            <person name="Melkozernov A."/>
            <person name="Murata T."/>
            <person name="Nelson D."/>
            <person name="Pils B."/>
            <person name="Prigge M."/>
            <person name="Reiss B."/>
            <person name="Renner T."/>
            <person name="Rombauts S."/>
            <person name="Rushton P."/>
            <person name="Sanderfoot A."/>
            <person name="Schween G."/>
            <person name="Shiu S.-H."/>
            <person name="Stueber K."/>
            <person name="Theodoulou F.L."/>
            <person name="Tu H."/>
            <person name="Van de Peer Y."/>
            <person name="Verrier P.J."/>
            <person name="Waters E."/>
            <person name="Wood A."/>
            <person name="Yang L."/>
            <person name="Cove D."/>
            <person name="Cuming A."/>
            <person name="Hasebe M."/>
            <person name="Lucas S."/>
            <person name="Mishler D.B."/>
            <person name="Reski R."/>
            <person name="Grigoriev I."/>
            <person name="Quatrano R.S."/>
            <person name="Boore J.L."/>
        </authorList>
    </citation>
    <scope>NUCLEOTIDE SEQUENCE [LARGE SCALE GENOMIC DNA]</scope>
    <source>
        <strain evidence="8 9">cv. Gransden 2004</strain>
    </source>
</reference>
<dbReference type="OMA" id="MPLTCAS"/>
<dbReference type="Gramene" id="Pp3c5_17290V3.1">
    <property type="protein sequence ID" value="Pp3c5_17290V3.1"/>
    <property type="gene ID" value="Pp3c5_17290"/>
</dbReference>
<name>A0A2K1KK46_PHYPA</name>
<keyword evidence="9" id="KW-1185">Reference proteome</keyword>
<evidence type="ECO:0000256" key="2">
    <source>
        <dbReference type="ARBA" id="ARBA00022692"/>
    </source>
</evidence>
<reference evidence="8" key="3">
    <citation type="submission" date="2020-12" db="UniProtKB">
        <authorList>
            <consortium name="EnsemblPlants"/>
        </authorList>
    </citation>
    <scope>IDENTIFICATION</scope>
</reference>
<dbReference type="Proteomes" id="UP000006727">
    <property type="component" value="Chromosome 5"/>
</dbReference>
<organism evidence="7">
    <name type="scientific">Physcomitrium patens</name>
    <name type="common">Spreading-leaved earth moss</name>
    <name type="synonym">Physcomitrella patens</name>
    <dbReference type="NCBI Taxonomy" id="3218"/>
    <lineage>
        <taxon>Eukaryota</taxon>
        <taxon>Viridiplantae</taxon>
        <taxon>Streptophyta</taxon>
        <taxon>Embryophyta</taxon>
        <taxon>Bryophyta</taxon>
        <taxon>Bryophytina</taxon>
        <taxon>Bryopsida</taxon>
        <taxon>Funariidae</taxon>
        <taxon>Funariales</taxon>
        <taxon>Funariaceae</taxon>
        <taxon>Physcomitrium</taxon>
    </lineage>
</organism>
<dbReference type="EnsemblPlants" id="Pp3c5_17290V3.1">
    <property type="protein sequence ID" value="Pp3c5_17290V3.1"/>
    <property type="gene ID" value="Pp3c5_17290"/>
</dbReference>
<evidence type="ECO:0000313" key="9">
    <source>
        <dbReference type="Proteomes" id="UP000006727"/>
    </source>
</evidence>
<dbReference type="PANTHER" id="PTHR34455">
    <property type="entry name" value="OS07G0673550 PROTEIN"/>
    <property type="match status" value="1"/>
</dbReference>
<evidence type="ECO:0000256" key="5">
    <source>
        <dbReference type="ARBA" id="ARBA00023276"/>
    </source>
</evidence>
<dbReference type="Gene3D" id="1.20.5.510">
    <property type="entry name" value="Single helix bin"/>
    <property type="match status" value="1"/>
</dbReference>
<evidence type="ECO:0000313" key="7">
    <source>
        <dbReference type="EMBL" id="PNR54142.1"/>
    </source>
</evidence>
<dbReference type="EMBL" id="ABEU02000005">
    <property type="protein sequence ID" value="PNR54142.1"/>
    <property type="molecule type" value="Genomic_DNA"/>
</dbReference>
<reference evidence="7 9" key="2">
    <citation type="journal article" date="2018" name="Plant J.">
        <title>The Physcomitrella patens chromosome-scale assembly reveals moss genome structure and evolution.</title>
        <authorList>
            <person name="Lang D."/>
            <person name="Ullrich K.K."/>
            <person name="Murat F."/>
            <person name="Fuchs J."/>
            <person name="Jenkins J."/>
            <person name="Haas F.B."/>
            <person name="Piednoel M."/>
            <person name="Gundlach H."/>
            <person name="Van Bel M."/>
            <person name="Meyberg R."/>
            <person name="Vives C."/>
            <person name="Morata J."/>
            <person name="Symeonidi A."/>
            <person name="Hiss M."/>
            <person name="Muchero W."/>
            <person name="Kamisugi Y."/>
            <person name="Saleh O."/>
            <person name="Blanc G."/>
            <person name="Decker E.L."/>
            <person name="van Gessel N."/>
            <person name="Grimwood J."/>
            <person name="Hayes R.D."/>
            <person name="Graham S.W."/>
            <person name="Gunter L.E."/>
            <person name="McDaniel S.F."/>
            <person name="Hoernstein S.N.W."/>
            <person name="Larsson A."/>
            <person name="Li F.W."/>
            <person name="Perroud P.F."/>
            <person name="Phillips J."/>
            <person name="Ranjan P."/>
            <person name="Rokshar D.S."/>
            <person name="Rothfels C.J."/>
            <person name="Schneider L."/>
            <person name="Shu S."/>
            <person name="Stevenson D.W."/>
            <person name="Thummler F."/>
            <person name="Tillich M."/>
            <person name="Villarreal Aguilar J.C."/>
            <person name="Widiez T."/>
            <person name="Wong G.K."/>
            <person name="Wymore A."/>
            <person name="Zhang Y."/>
            <person name="Zimmer A.D."/>
            <person name="Quatrano R.S."/>
            <person name="Mayer K.F.X."/>
            <person name="Goodstein D."/>
            <person name="Casacuberta J.M."/>
            <person name="Vandepoele K."/>
            <person name="Reski R."/>
            <person name="Cuming A.C."/>
            <person name="Tuskan G.A."/>
            <person name="Maumus F."/>
            <person name="Salse J."/>
            <person name="Schmutz J."/>
            <person name="Rensing S.A."/>
        </authorList>
    </citation>
    <scope>NUCLEOTIDE SEQUENCE [LARGE SCALE GENOMIC DNA]</scope>
    <source>
        <strain evidence="8 9">cv. Gransden 2004</strain>
    </source>
</reference>
<evidence type="ECO:0000256" key="3">
    <source>
        <dbReference type="ARBA" id="ARBA00022989"/>
    </source>
</evidence>
<evidence type="ECO:0008006" key="10">
    <source>
        <dbReference type="Google" id="ProtNLM"/>
    </source>
</evidence>
<dbReference type="PaxDb" id="3218-PP1S116_110V6.1"/>
<gene>
    <name evidence="7" type="ORF">PHYPA_007818</name>
</gene>
<dbReference type="Pfam" id="PF06596">
    <property type="entry name" value="PsbX"/>
    <property type="match status" value="1"/>
</dbReference>
<evidence type="ECO:0000313" key="8">
    <source>
        <dbReference type="EnsemblPlants" id="Pp3c5_17290V3.1"/>
    </source>
</evidence>
<keyword evidence="2 6" id="KW-0812">Transmembrane</keyword>
<feature type="transmembrane region" description="Helical" evidence="6">
    <location>
        <begin position="92"/>
        <end position="116"/>
    </location>
</feature>
<keyword evidence="1" id="KW-0602">Photosynthesis</keyword>
<protein>
    <recommendedName>
        <fullName evidence="10">Ultraviolet-B-repressible protein</fullName>
    </recommendedName>
</protein>
<dbReference type="AlphaFoldDB" id="A0A2K1KK46"/>
<dbReference type="EnsemblPlants" id="Pp3c5_17290V3.2">
    <property type="protein sequence ID" value="Pp3c5_17290V3.2"/>
    <property type="gene ID" value="Pp3c5_17290"/>
</dbReference>
<dbReference type="FunCoup" id="A0A2K1KK46">
    <property type="interactions" value="1581"/>
</dbReference>
<dbReference type="Gramene" id="Pp3c5_17290V3.2">
    <property type="protein sequence ID" value="Pp3c5_17290V3.2"/>
    <property type="gene ID" value="Pp3c5_17290"/>
</dbReference>
<evidence type="ECO:0000256" key="4">
    <source>
        <dbReference type="ARBA" id="ARBA00023136"/>
    </source>
</evidence>
<sequence>MACSAVATSVSAALVPATQAWEGKTLSRQGLALAAPPRASRMVVNRSRVVMSATPSDNKVVSLTSLALLAAAVVPEIAEAAQPGVSPSLKNLLLSVVAGGTVLTVIGVAVAGVSTFDPVKRK</sequence>
<keyword evidence="5" id="KW-0604">Photosystem II</keyword>
<dbReference type="InterPro" id="IPR009518">
    <property type="entry name" value="PSII_PsbX"/>
</dbReference>
<evidence type="ECO:0000256" key="6">
    <source>
        <dbReference type="SAM" id="Phobius"/>
    </source>
</evidence>
<accession>A0A2K1KK46</accession>
<dbReference type="GO" id="GO:0009523">
    <property type="term" value="C:photosystem II"/>
    <property type="evidence" value="ECO:0007669"/>
    <property type="project" value="UniProtKB-KW"/>
</dbReference>
<dbReference type="InParanoid" id="A0A2K1KK46"/>
<dbReference type="GO" id="GO:0015979">
    <property type="term" value="P:photosynthesis"/>
    <property type="evidence" value="ECO:0007669"/>
    <property type="project" value="UniProtKB-KW"/>
</dbReference>
<keyword evidence="3 6" id="KW-1133">Transmembrane helix</keyword>
<dbReference type="STRING" id="3218.A0A2K1KK46"/>
<keyword evidence="4 6" id="KW-0472">Membrane</keyword>
<evidence type="ECO:0000256" key="1">
    <source>
        <dbReference type="ARBA" id="ARBA00022531"/>
    </source>
</evidence>
<proteinExistence type="predicted"/>